<evidence type="ECO:0000256" key="2">
    <source>
        <dbReference type="ARBA" id="ARBA00012018"/>
    </source>
</evidence>
<dbReference type="OrthoDB" id="980947at2"/>
<sequence>MIDASKRKFLRTTAGTAASAAALNLFPPSIRRALAIPANNRTGTIRDVEHVVILMQENRSFDNYFGTLAGVRGFGDRHTIPVPNGLNVLQQLNGNGKPILPYHLDQSSGNAQRVSGTPHAWIDARDAWNQGRMFEWPRYKQQQSMGYFTEQELPFQTALANAFTLCDGYFCSLHGGTNSNRLFHWTGTNGATVNDGRVVVNNVWDTLNSTTNLATTGFSWTTYPERLEAAGVSWMVYQNMPDNFTDNPLLGFKQYRQANLDSGKPVYHDRSNANNPAYDPASDNTGNPLYKGIANTMPDNGFLGTFKDDILAGKLAQVTWVIAPSAYSEHPSNSSPVQGGWYIQEVLDALTANPDVWSKTVLLINFDENDGYFDHYPPPCAPSLKAFDPADAHGKTTLPAEQMTSEYYIAQPIAGTSMPTPDADCYGPGPRVPMYVVSPWSRGGWVNSQHFDHTSVLRFLEARFGVQETNISPYRRAVFGDLTTAFNFATPNDAPLETLGGRKSKADADGLRTAQQALAQVTLPSPQALPRQAPGTRPSRALPYELHTSARTDLVNGTVRLIFSNTGTQAAVFHVYDKLNLDRAPRRYMVEAGKQLDDSWAASADNGGRYDLWVLGPNGFHRGFTGDLSLQRNTQAPDPEVRVCYEISQGNLAVTLMNAASVDARLHVQAKAYRYDGPWNATVGAGGSETLAWDLSGSDRWYDFVVTCPDLPGYSRRYAGRVETGKDGISDPAMGQDGF</sequence>
<comment type="similarity">
    <text evidence="1">Belongs to the bacterial phospholipase C family.</text>
</comment>
<dbReference type="PANTHER" id="PTHR31956:SF36">
    <property type="entry name" value="NON-HEMOLYTIC PHOSPHOLIPASE C"/>
    <property type="match status" value="1"/>
</dbReference>
<evidence type="ECO:0000313" key="6">
    <source>
        <dbReference type="EMBL" id="SOE52415.1"/>
    </source>
</evidence>
<feature type="domain" description="Bacterial phospholipase C C-terminal" evidence="4">
    <location>
        <begin position="538"/>
        <end position="627"/>
    </location>
</feature>
<dbReference type="STRING" id="1851544.ODI_00941"/>
<dbReference type="GO" id="GO:0016042">
    <property type="term" value="P:lipid catabolic process"/>
    <property type="evidence" value="ECO:0007669"/>
    <property type="project" value="InterPro"/>
</dbReference>
<dbReference type="CDD" id="cd16014">
    <property type="entry name" value="PLC"/>
    <property type="match status" value="1"/>
</dbReference>
<dbReference type="NCBIfam" id="TIGR03396">
    <property type="entry name" value="PC_PLC"/>
    <property type="match status" value="1"/>
</dbReference>
<evidence type="ECO:0000259" key="4">
    <source>
        <dbReference type="Pfam" id="PF05506"/>
    </source>
</evidence>
<dbReference type="Gene3D" id="3.40.720.10">
    <property type="entry name" value="Alkaline Phosphatase, subunit A"/>
    <property type="match status" value="2"/>
</dbReference>
<accession>A0A1C3K5P4</accession>
<dbReference type="AlphaFoldDB" id="A0A1C3K5P4"/>
<dbReference type="RefSeq" id="WP_067757291.1">
    <property type="nucleotide sequence ID" value="NZ_LT907988.1"/>
</dbReference>
<dbReference type="KEGG" id="odi:ODI_R4164"/>
<name>A0A1C3K5P4_9BURK</name>
<dbReference type="InterPro" id="IPR007312">
    <property type="entry name" value="Phosphoesterase"/>
</dbReference>
<feature type="domain" description="Bacterial phospholipase C C-terminal" evidence="4">
    <location>
        <begin position="639"/>
        <end position="721"/>
    </location>
</feature>
<keyword evidence="3 5" id="KW-0378">Hydrolase</keyword>
<dbReference type="EMBL" id="FLRC01000044">
    <property type="protein sequence ID" value="SBT26816.1"/>
    <property type="molecule type" value="Genomic_DNA"/>
</dbReference>
<proteinExistence type="inferred from homology"/>
<dbReference type="InterPro" id="IPR006311">
    <property type="entry name" value="TAT_signal"/>
</dbReference>
<dbReference type="InterPro" id="IPR008475">
    <property type="entry name" value="PLipase_C_C"/>
</dbReference>
<dbReference type="PANTHER" id="PTHR31956">
    <property type="entry name" value="NON-SPECIFIC PHOSPHOLIPASE C4-RELATED"/>
    <property type="match status" value="1"/>
</dbReference>
<evidence type="ECO:0000313" key="5">
    <source>
        <dbReference type="EMBL" id="SBT26816.1"/>
    </source>
</evidence>
<keyword evidence="7" id="KW-1185">Reference proteome</keyword>
<dbReference type="Pfam" id="PF04185">
    <property type="entry name" value="Phosphoesterase"/>
    <property type="match status" value="1"/>
</dbReference>
<dbReference type="EC" id="3.1.4.3" evidence="2"/>
<dbReference type="Proteomes" id="UP000078558">
    <property type="component" value="Chromosome I"/>
</dbReference>
<reference evidence="6 7" key="2">
    <citation type="submission" date="2017-08" db="EMBL/GenBank/DDBJ databases">
        <authorList>
            <person name="de Groot N.N."/>
        </authorList>
    </citation>
    <scope>NUCLEOTIDE SEQUENCE [LARGE SCALE GENOMIC DNA]</scope>
    <source>
        <strain evidence="6">Orrdi1</strain>
    </source>
</reference>
<protein>
    <recommendedName>
        <fullName evidence="2">phospholipase C</fullName>
        <ecNumber evidence="2">3.1.4.3</ecNumber>
    </recommendedName>
</protein>
<evidence type="ECO:0000256" key="3">
    <source>
        <dbReference type="ARBA" id="ARBA00022801"/>
    </source>
</evidence>
<gene>
    <name evidence="5" type="ORF">ODI_00941</name>
    <name evidence="6" type="ORF">ODI_R4164</name>
</gene>
<dbReference type="InterPro" id="IPR017767">
    <property type="entry name" value="PC-PLC"/>
</dbReference>
<reference evidence="5 7" key="1">
    <citation type="submission" date="2016-06" db="EMBL/GenBank/DDBJ databases">
        <authorList>
            <person name="Kjaerup R.B."/>
            <person name="Dalgaard T.S."/>
            <person name="Juul-Madsen H.R."/>
        </authorList>
    </citation>
    <scope>NUCLEOTIDE SEQUENCE [LARGE SCALE GENOMIC DNA]</scope>
    <source>
        <strain evidence="5">Orrdi1</strain>
    </source>
</reference>
<dbReference type="PROSITE" id="PS51318">
    <property type="entry name" value="TAT"/>
    <property type="match status" value="1"/>
</dbReference>
<evidence type="ECO:0000313" key="7">
    <source>
        <dbReference type="Proteomes" id="UP000078558"/>
    </source>
</evidence>
<organism evidence="5 7">
    <name type="scientific">Orrella dioscoreae</name>
    <dbReference type="NCBI Taxonomy" id="1851544"/>
    <lineage>
        <taxon>Bacteria</taxon>
        <taxon>Pseudomonadati</taxon>
        <taxon>Pseudomonadota</taxon>
        <taxon>Betaproteobacteria</taxon>
        <taxon>Burkholderiales</taxon>
        <taxon>Alcaligenaceae</taxon>
        <taxon>Orrella</taxon>
    </lineage>
</organism>
<dbReference type="InterPro" id="IPR017850">
    <property type="entry name" value="Alkaline_phosphatase_core_sf"/>
</dbReference>
<evidence type="ECO:0000256" key="1">
    <source>
        <dbReference type="ARBA" id="ARBA00009717"/>
    </source>
</evidence>
<dbReference type="Pfam" id="PF05506">
    <property type="entry name" value="PLipase_C_C"/>
    <property type="match status" value="2"/>
</dbReference>
<dbReference type="GO" id="GO:0034480">
    <property type="term" value="F:phosphatidylcholine phospholipase C activity"/>
    <property type="evidence" value="ECO:0007669"/>
    <property type="project" value="UniProtKB-EC"/>
</dbReference>
<dbReference type="EMBL" id="LT907988">
    <property type="protein sequence ID" value="SOE52415.1"/>
    <property type="molecule type" value="Genomic_DNA"/>
</dbReference>